<dbReference type="KEGG" id="ngr:NAEGRDRAFT_60310"/>
<dbReference type="InterPro" id="IPR004000">
    <property type="entry name" value="Actin"/>
</dbReference>
<dbReference type="Gene3D" id="3.90.640.10">
    <property type="entry name" value="Actin, Chain A, domain 4"/>
    <property type="match status" value="1"/>
</dbReference>
<name>D2V393_NAEGR</name>
<dbReference type="RefSeq" id="XP_002681341.1">
    <property type="nucleotide sequence ID" value="XM_002681295.1"/>
</dbReference>
<evidence type="ECO:0000256" key="1">
    <source>
        <dbReference type="ARBA" id="ARBA00004245"/>
    </source>
</evidence>
<comment type="similarity">
    <text evidence="6">Belongs to the actin family.</text>
</comment>
<dbReference type="OrthoDB" id="5132116at2759"/>
<evidence type="ECO:0000313" key="8">
    <source>
        <dbReference type="Proteomes" id="UP000006671"/>
    </source>
</evidence>
<accession>D2V393</accession>
<evidence type="ECO:0000256" key="3">
    <source>
        <dbReference type="ARBA" id="ARBA00022741"/>
    </source>
</evidence>
<keyword evidence="4" id="KW-0067">ATP-binding</keyword>
<protein>
    <recommendedName>
        <fullName evidence="9">Actin</fullName>
    </recommendedName>
</protein>
<evidence type="ECO:0000256" key="6">
    <source>
        <dbReference type="RuleBase" id="RU000487"/>
    </source>
</evidence>
<dbReference type="SUPFAM" id="SSF53067">
    <property type="entry name" value="Actin-like ATPase domain"/>
    <property type="match status" value="2"/>
</dbReference>
<keyword evidence="5" id="KW-0206">Cytoskeleton</keyword>
<dbReference type="InParanoid" id="D2V393"/>
<evidence type="ECO:0000256" key="5">
    <source>
        <dbReference type="ARBA" id="ARBA00023212"/>
    </source>
</evidence>
<evidence type="ECO:0000256" key="4">
    <source>
        <dbReference type="ARBA" id="ARBA00022840"/>
    </source>
</evidence>
<evidence type="ECO:0000256" key="2">
    <source>
        <dbReference type="ARBA" id="ARBA00022490"/>
    </source>
</evidence>
<dbReference type="PANTHER" id="PTHR11937">
    <property type="entry name" value="ACTIN"/>
    <property type="match status" value="1"/>
</dbReference>
<keyword evidence="8" id="KW-1185">Reference proteome</keyword>
<dbReference type="EMBL" id="GG738850">
    <property type="protein sequence ID" value="EFC48597.1"/>
    <property type="molecule type" value="Genomic_DNA"/>
</dbReference>
<evidence type="ECO:0008006" key="9">
    <source>
        <dbReference type="Google" id="ProtNLM"/>
    </source>
</evidence>
<sequence>MTTNPLPILVLDNGSGLSKAGFSGEDAPRSVFPTVIGRQLLNKKNVRCIDAFVGEEAIKRDLSSVKKYPIERGIIKNFDDMEVIWNHTFCNELKVNSENCCVMLSEVCLNPKEKREKMTEILFETFNVSALYCLMQSVLSLYASGRVTGLVIDLGDGVSHTVPVYEGYAFLLSSSRLDLAGRNLTDYLTTLLLESGHNFSSSIGNSNISGHEIVRNIKEKLCYIALDFDEESKKSISYELPDGSKITVGNEREMEFISWLLDIDLRGELYSNILLSGGSFMLEGLSERLHKELTTLVPISTNINIISPPERKHSAWIGGSLLFLSNISEYVDKKIRL</sequence>
<dbReference type="FunFam" id="3.30.420.40:FF:000148">
    <property type="entry name" value="Actin, alpha skeletal muscle"/>
    <property type="match status" value="1"/>
</dbReference>
<dbReference type="GO" id="GO:0005856">
    <property type="term" value="C:cytoskeleton"/>
    <property type="evidence" value="ECO:0007669"/>
    <property type="project" value="UniProtKB-SubCell"/>
</dbReference>
<dbReference type="VEuPathDB" id="AmoebaDB:NAEGRDRAFT_60310"/>
<reference evidence="7 8" key="1">
    <citation type="journal article" date="2010" name="Cell">
        <title>The genome of Naegleria gruberi illuminates early eukaryotic versatility.</title>
        <authorList>
            <person name="Fritz-Laylin L.K."/>
            <person name="Prochnik S.E."/>
            <person name="Ginger M.L."/>
            <person name="Dacks J.B."/>
            <person name="Carpenter M.L."/>
            <person name="Field M.C."/>
            <person name="Kuo A."/>
            <person name="Paredez A."/>
            <person name="Chapman J."/>
            <person name="Pham J."/>
            <person name="Shu S."/>
            <person name="Neupane R."/>
            <person name="Cipriano M."/>
            <person name="Mancuso J."/>
            <person name="Tu H."/>
            <person name="Salamov A."/>
            <person name="Lindquist E."/>
            <person name="Shapiro H."/>
            <person name="Lucas S."/>
            <person name="Grigoriev I.V."/>
            <person name="Cande W.Z."/>
            <person name="Fulton C."/>
            <person name="Rokhsar D.S."/>
            <person name="Dawson S.C."/>
        </authorList>
    </citation>
    <scope>NUCLEOTIDE SEQUENCE [LARGE SCALE GENOMIC DNA]</scope>
    <source>
        <strain evidence="7 8">NEG-M</strain>
    </source>
</reference>
<dbReference type="Gene3D" id="3.30.420.40">
    <property type="match status" value="3"/>
</dbReference>
<keyword evidence="3" id="KW-0547">Nucleotide-binding</keyword>
<dbReference type="SMART" id="SM00268">
    <property type="entry name" value="ACTIN"/>
    <property type="match status" value="1"/>
</dbReference>
<dbReference type="PRINTS" id="PR00190">
    <property type="entry name" value="ACTIN"/>
</dbReference>
<dbReference type="GeneID" id="8861584"/>
<evidence type="ECO:0000313" key="7">
    <source>
        <dbReference type="EMBL" id="EFC48597.1"/>
    </source>
</evidence>
<dbReference type="Pfam" id="PF00022">
    <property type="entry name" value="Actin"/>
    <property type="match status" value="2"/>
</dbReference>
<organism evidence="8">
    <name type="scientific">Naegleria gruberi</name>
    <name type="common">Amoeba</name>
    <dbReference type="NCBI Taxonomy" id="5762"/>
    <lineage>
        <taxon>Eukaryota</taxon>
        <taxon>Discoba</taxon>
        <taxon>Heterolobosea</taxon>
        <taxon>Tetramitia</taxon>
        <taxon>Eutetramitia</taxon>
        <taxon>Vahlkampfiidae</taxon>
        <taxon>Naegleria</taxon>
    </lineage>
</organism>
<keyword evidence="2" id="KW-0963">Cytoplasm</keyword>
<gene>
    <name evidence="7" type="ORF">NAEGRDRAFT_60310</name>
</gene>
<dbReference type="AlphaFoldDB" id="D2V393"/>
<dbReference type="GO" id="GO:0005524">
    <property type="term" value="F:ATP binding"/>
    <property type="evidence" value="ECO:0007669"/>
    <property type="project" value="UniProtKB-KW"/>
</dbReference>
<dbReference type="Proteomes" id="UP000006671">
    <property type="component" value="Unassembled WGS sequence"/>
</dbReference>
<comment type="subcellular location">
    <subcellularLocation>
        <location evidence="1">Cytoplasm</location>
        <location evidence="1">Cytoskeleton</location>
    </subcellularLocation>
</comment>
<dbReference type="eggNOG" id="KOG0676">
    <property type="taxonomic scope" value="Eukaryota"/>
</dbReference>
<dbReference type="InterPro" id="IPR043129">
    <property type="entry name" value="ATPase_NBD"/>
</dbReference>
<proteinExistence type="inferred from homology"/>
<dbReference type="STRING" id="5762.D2V393"/>